<evidence type="ECO:0000313" key="1">
    <source>
        <dbReference type="EMBL" id="GIH95396.1"/>
    </source>
</evidence>
<keyword evidence="2" id="KW-1185">Reference proteome</keyword>
<dbReference type="RefSeq" id="WP_204067492.1">
    <property type="nucleotide sequence ID" value="NZ_BOOJ01000052.1"/>
</dbReference>
<reference evidence="1 2" key="1">
    <citation type="submission" date="2021-01" db="EMBL/GenBank/DDBJ databases">
        <title>Whole genome shotgun sequence of Planobispora siamensis NBRC 107568.</title>
        <authorList>
            <person name="Komaki H."/>
            <person name="Tamura T."/>
        </authorList>
    </citation>
    <scope>NUCLEOTIDE SEQUENCE [LARGE SCALE GENOMIC DNA]</scope>
    <source>
        <strain evidence="1 2">NBRC 107568</strain>
    </source>
</reference>
<dbReference type="EMBL" id="BOOJ01000052">
    <property type="protein sequence ID" value="GIH95396.1"/>
    <property type="molecule type" value="Genomic_DNA"/>
</dbReference>
<sequence length="133" mass="14792">MTAHPFTGPQAHEYLDLVTRRYIDLETWSDADLRGRAIARARRTLEGCMALARYRPLTPVVITAVALRWRPCWRSQDRAAGARLAWRSDQYRLVPCPAGQVQVVGLRLEVVVALEAEAQQGPGDDSPGPAKQS</sequence>
<evidence type="ECO:0000313" key="2">
    <source>
        <dbReference type="Proteomes" id="UP000619788"/>
    </source>
</evidence>
<dbReference type="Proteomes" id="UP000619788">
    <property type="component" value="Unassembled WGS sequence"/>
</dbReference>
<name>A0A8J3SJ02_9ACTN</name>
<dbReference type="AlphaFoldDB" id="A0A8J3SJ02"/>
<organism evidence="1 2">
    <name type="scientific">Planobispora siamensis</name>
    <dbReference type="NCBI Taxonomy" id="936338"/>
    <lineage>
        <taxon>Bacteria</taxon>
        <taxon>Bacillati</taxon>
        <taxon>Actinomycetota</taxon>
        <taxon>Actinomycetes</taxon>
        <taxon>Streptosporangiales</taxon>
        <taxon>Streptosporangiaceae</taxon>
        <taxon>Planobispora</taxon>
    </lineage>
</organism>
<protein>
    <submittedName>
        <fullName evidence="1">Uncharacterized protein</fullName>
    </submittedName>
</protein>
<comment type="caution">
    <text evidence="1">The sequence shown here is derived from an EMBL/GenBank/DDBJ whole genome shotgun (WGS) entry which is preliminary data.</text>
</comment>
<accession>A0A8J3SJ02</accession>
<gene>
    <name evidence="1" type="ORF">Psi01_60260</name>
</gene>
<proteinExistence type="predicted"/>